<organism evidence="1 2">
    <name type="scientific">Ectopseudomonas mendocina</name>
    <name type="common">Pseudomonas mendocina</name>
    <dbReference type="NCBI Taxonomy" id="300"/>
    <lineage>
        <taxon>Bacteria</taxon>
        <taxon>Pseudomonadati</taxon>
        <taxon>Pseudomonadota</taxon>
        <taxon>Gammaproteobacteria</taxon>
        <taxon>Pseudomonadales</taxon>
        <taxon>Pseudomonadaceae</taxon>
        <taxon>Ectopseudomonas</taxon>
    </lineage>
</organism>
<evidence type="ECO:0000313" key="2">
    <source>
        <dbReference type="Proteomes" id="UP000238327"/>
    </source>
</evidence>
<dbReference type="RefSeq" id="WP_106741591.1">
    <property type="nucleotide sequence ID" value="NZ_CP027657.1"/>
</dbReference>
<reference evidence="1 2" key="1">
    <citation type="submission" date="2018-03" db="EMBL/GenBank/DDBJ databases">
        <title>Complete genome sequence and methylome analysis of Pseudomonas mendocina NEB 698.</title>
        <authorList>
            <person name="Morgan R.D."/>
        </authorList>
    </citation>
    <scope>NUCLEOTIDE SEQUENCE [LARGE SCALE GENOMIC DNA]</scope>
    <source>
        <strain evidence="1 2">NEB698</strain>
    </source>
</reference>
<gene>
    <name evidence="1" type="ORF">C7A17_24365</name>
</gene>
<name>A0A2R3QVP0_ECTME</name>
<accession>A0A2R3QVP0</accession>
<sequence>MSSDVREAAAGQPEDQGVQPLQEWVTPEERLLLRFYRQLDQGEQAFMRRAIEALATRDSPR</sequence>
<dbReference type="AlphaFoldDB" id="A0A2R3QVP0"/>
<proteinExistence type="predicted"/>
<dbReference type="Proteomes" id="UP000238327">
    <property type="component" value="Chromosome"/>
</dbReference>
<evidence type="ECO:0000313" key="1">
    <source>
        <dbReference type="EMBL" id="AVO55752.1"/>
    </source>
</evidence>
<dbReference type="STRING" id="1001585.MDS_2173"/>
<dbReference type="EMBL" id="CP027657">
    <property type="protein sequence ID" value="AVO55752.1"/>
    <property type="molecule type" value="Genomic_DNA"/>
</dbReference>
<dbReference type="OrthoDB" id="7012746at2"/>
<protein>
    <submittedName>
        <fullName evidence="1">Uncharacterized protein</fullName>
    </submittedName>
</protein>